<dbReference type="STRING" id="426757.SAMN04488127_0627"/>
<accession>A0A1H6U283</accession>
<proteinExistence type="predicted"/>
<dbReference type="RefSeq" id="WP_092049828.1">
    <property type="nucleotide sequence ID" value="NZ_FNZF01000001.1"/>
</dbReference>
<dbReference type="Proteomes" id="UP000199200">
    <property type="component" value="Unassembled WGS sequence"/>
</dbReference>
<organism evidence="3 4">
    <name type="scientific">Bhargavaea ginsengi</name>
    <dbReference type="NCBI Taxonomy" id="426757"/>
    <lineage>
        <taxon>Bacteria</taxon>
        <taxon>Bacillati</taxon>
        <taxon>Bacillota</taxon>
        <taxon>Bacilli</taxon>
        <taxon>Bacillales</taxon>
        <taxon>Caryophanaceae</taxon>
        <taxon>Bhargavaea</taxon>
    </lineage>
</organism>
<feature type="transmembrane region" description="Helical" evidence="1">
    <location>
        <begin position="31"/>
        <end position="49"/>
    </location>
</feature>
<feature type="domain" description="Glycine zipper-like" evidence="2">
    <location>
        <begin position="6"/>
        <end position="45"/>
    </location>
</feature>
<dbReference type="OrthoDB" id="1935174at2"/>
<dbReference type="InterPro" id="IPR058598">
    <property type="entry name" value="Gly_zipper-like_dom"/>
</dbReference>
<keyword evidence="1" id="KW-1133">Transmembrane helix</keyword>
<sequence length="62" mass="6696">MGEKLRSTFNGSGIAIGSVYAVVFGMLFENIAMGISLGLVFSIIFSGVFDEDKRKERNQCGS</sequence>
<keyword evidence="1" id="KW-0812">Transmembrane</keyword>
<reference evidence="4" key="1">
    <citation type="submission" date="2016-10" db="EMBL/GenBank/DDBJ databases">
        <authorList>
            <person name="Varghese N."/>
            <person name="Submissions S."/>
        </authorList>
    </citation>
    <scope>NUCLEOTIDE SEQUENCE [LARGE SCALE GENOMIC DNA]</scope>
    <source>
        <strain evidence="4">CGMCC 1.6763</strain>
    </source>
</reference>
<name>A0A1H6U283_9BACL</name>
<evidence type="ECO:0000259" key="2">
    <source>
        <dbReference type="Pfam" id="PF26273"/>
    </source>
</evidence>
<gene>
    <name evidence="3" type="ORF">SAMN04488127_0627</name>
</gene>
<dbReference type="Pfam" id="PF26273">
    <property type="entry name" value="Gly_zipper"/>
    <property type="match status" value="1"/>
</dbReference>
<protein>
    <recommendedName>
        <fullName evidence="2">Glycine zipper-like domain-containing protein</fullName>
    </recommendedName>
</protein>
<dbReference type="AlphaFoldDB" id="A0A1H6U283"/>
<evidence type="ECO:0000313" key="4">
    <source>
        <dbReference type="Proteomes" id="UP000199200"/>
    </source>
</evidence>
<keyword evidence="1" id="KW-0472">Membrane</keyword>
<evidence type="ECO:0000313" key="3">
    <source>
        <dbReference type="EMBL" id="SEI85596.1"/>
    </source>
</evidence>
<evidence type="ECO:0000256" key="1">
    <source>
        <dbReference type="SAM" id="Phobius"/>
    </source>
</evidence>
<dbReference type="EMBL" id="FNZF01000001">
    <property type="protein sequence ID" value="SEI85596.1"/>
    <property type="molecule type" value="Genomic_DNA"/>
</dbReference>
<feature type="transmembrane region" description="Helical" evidence="1">
    <location>
        <begin position="7"/>
        <end position="25"/>
    </location>
</feature>
<keyword evidence="4" id="KW-1185">Reference proteome</keyword>